<evidence type="ECO:0000313" key="2">
    <source>
        <dbReference type="EMBL" id="KPC50448.1"/>
    </source>
</evidence>
<dbReference type="EMBL" id="LAQT01000029">
    <property type="protein sequence ID" value="KPC50448.1"/>
    <property type="molecule type" value="Genomic_DNA"/>
</dbReference>
<keyword evidence="3" id="KW-1185">Reference proteome</keyword>
<accession>A0A0N0XJ69</accession>
<evidence type="ECO:0000256" key="1">
    <source>
        <dbReference type="SAM" id="MobiDB-lite"/>
    </source>
</evidence>
<evidence type="ECO:0000313" key="3">
    <source>
        <dbReference type="Proteomes" id="UP000037939"/>
    </source>
</evidence>
<dbReference type="Proteomes" id="UP000037939">
    <property type="component" value="Unassembled WGS sequence"/>
</dbReference>
<protein>
    <submittedName>
        <fullName evidence="2">Uncharacterized protein</fullName>
    </submittedName>
</protein>
<sequence>MNTPQNSIPSQSQRQPLQMEELSRIILEDDAFADLYDPDIDAELDHFRDSMH</sequence>
<dbReference type="RefSeq" id="WP_161805145.1">
    <property type="nucleotide sequence ID" value="NZ_LAQT01000029.1"/>
</dbReference>
<feature type="region of interest" description="Disordered" evidence="1">
    <location>
        <begin position="1"/>
        <end position="21"/>
    </location>
</feature>
<gene>
    <name evidence="2" type="ORF">WG78_17610</name>
</gene>
<name>A0A0N0XJ69_9NEIS</name>
<reference evidence="2 3" key="1">
    <citation type="submission" date="2015-07" db="EMBL/GenBank/DDBJ databases">
        <title>Draft genome sequence of the Amantichitinum ursilacus IGB-41, a new chitin-degrading bacterium.</title>
        <authorList>
            <person name="Kirstahler P."/>
            <person name="Guenther M."/>
            <person name="Grumaz C."/>
            <person name="Rupp S."/>
            <person name="Zibek S."/>
            <person name="Sohn K."/>
        </authorList>
    </citation>
    <scope>NUCLEOTIDE SEQUENCE [LARGE SCALE GENOMIC DNA]</scope>
    <source>
        <strain evidence="2 3">IGB-41</strain>
    </source>
</reference>
<feature type="compositionally biased region" description="Polar residues" evidence="1">
    <location>
        <begin position="1"/>
        <end position="16"/>
    </location>
</feature>
<comment type="caution">
    <text evidence="2">The sequence shown here is derived from an EMBL/GenBank/DDBJ whole genome shotgun (WGS) entry which is preliminary data.</text>
</comment>
<organism evidence="2 3">
    <name type="scientific">Amantichitinum ursilacus</name>
    <dbReference type="NCBI Taxonomy" id="857265"/>
    <lineage>
        <taxon>Bacteria</taxon>
        <taxon>Pseudomonadati</taxon>
        <taxon>Pseudomonadota</taxon>
        <taxon>Betaproteobacteria</taxon>
        <taxon>Neisseriales</taxon>
        <taxon>Chitinibacteraceae</taxon>
        <taxon>Amantichitinum</taxon>
    </lineage>
</organism>
<proteinExistence type="predicted"/>
<dbReference type="AlphaFoldDB" id="A0A0N0XJ69"/>